<dbReference type="InterPro" id="IPR007110">
    <property type="entry name" value="Ig-like_dom"/>
</dbReference>
<dbReference type="InterPro" id="IPR003599">
    <property type="entry name" value="Ig_sub"/>
</dbReference>
<keyword evidence="5" id="KW-0393">Immunoglobulin domain</keyword>
<keyword evidence="7" id="KW-0732">Signal</keyword>
<evidence type="ECO:0000256" key="3">
    <source>
        <dbReference type="ARBA" id="ARBA00023157"/>
    </source>
</evidence>
<reference evidence="9" key="1">
    <citation type="journal article" date="2012" name="PLoS Negl. Trop. Dis.">
        <title>A systematically improved high quality genome and transcriptome of the human blood fluke Schistosoma mansoni.</title>
        <authorList>
            <person name="Protasio A.V."/>
            <person name="Tsai I.J."/>
            <person name="Babbage A."/>
            <person name="Nichol S."/>
            <person name="Hunt M."/>
            <person name="Aslett M.A."/>
            <person name="De Silva N."/>
            <person name="Velarde G.S."/>
            <person name="Anderson T.J."/>
            <person name="Clark R.C."/>
            <person name="Davidson C."/>
            <person name="Dillon G.P."/>
            <person name="Holroyd N.E."/>
            <person name="LoVerde P.T."/>
            <person name="Lloyd C."/>
            <person name="McQuillan J."/>
            <person name="Oliveira G."/>
            <person name="Otto T.D."/>
            <person name="Parker-Manuel S.J."/>
            <person name="Quail M.A."/>
            <person name="Wilson R.A."/>
            <person name="Zerlotini A."/>
            <person name="Dunne D.W."/>
            <person name="Berriman M."/>
        </authorList>
    </citation>
    <scope>NUCLEOTIDE SEQUENCE [LARGE SCALE GENOMIC DNA]</scope>
    <source>
        <strain evidence="9">Puerto Rican</strain>
    </source>
</reference>
<evidence type="ECO:0000256" key="7">
    <source>
        <dbReference type="SAM" id="SignalP"/>
    </source>
</evidence>
<dbReference type="Pfam" id="PF00057">
    <property type="entry name" value="Ldl_recept_a"/>
    <property type="match status" value="2"/>
</dbReference>
<evidence type="ECO:0000313" key="9">
    <source>
        <dbReference type="Proteomes" id="UP000008854"/>
    </source>
</evidence>
<feature type="disulfide bond" evidence="6">
    <location>
        <begin position="843"/>
        <end position="858"/>
    </location>
</feature>
<organism evidence="9 10">
    <name type="scientific">Schistosoma mansoni</name>
    <name type="common">Blood fluke</name>
    <dbReference type="NCBI Taxonomy" id="6183"/>
    <lineage>
        <taxon>Eukaryota</taxon>
        <taxon>Metazoa</taxon>
        <taxon>Spiralia</taxon>
        <taxon>Lophotrochozoa</taxon>
        <taxon>Platyhelminthes</taxon>
        <taxon>Trematoda</taxon>
        <taxon>Digenea</taxon>
        <taxon>Strigeidida</taxon>
        <taxon>Schistosomatoidea</taxon>
        <taxon>Schistosomatidae</taxon>
        <taxon>Schistosoma</taxon>
    </lineage>
</organism>
<evidence type="ECO:0000256" key="5">
    <source>
        <dbReference type="ARBA" id="ARBA00023319"/>
    </source>
</evidence>
<dbReference type="GO" id="GO:0005886">
    <property type="term" value="C:plasma membrane"/>
    <property type="evidence" value="ECO:0007669"/>
    <property type="project" value="TreeGrafter"/>
</dbReference>
<comment type="subcellular location">
    <subcellularLocation>
        <location evidence="1">Membrane</location>
        <topology evidence="1">Single-pass type I membrane protein</topology>
    </subcellularLocation>
</comment>
<dbReference type="ExpressionAtlas" id="A0A3Q0KD55">
    <property type="expression patterns" value="baseline"/>
</dbReference>
<feature type="disulfide bond" evidence="6">
    <location>
        <begin position="742"/>
        <end position="760"/>
    </location>
</feature>
<dbReference type="GO" id="GO:0098609">
    <property type="term" value="P:cell-cell adhesion"/>
    <property type="evidence" value="ECO:0007669"/>
    <property type="project" value="TreeGrafter"/>
</dbReference>
<feature type="domain" description="Ig-like" evidence="8">
    <location>
        <begin position="860"/>
        <end position="955"/>
    </location>
</feature>
<feature type="domain" description="Ig-like" evidence="8">
    <location>
        <begin position="443"/>
        <end position="519"/>
    </location>
</feature>
<feature type="domain" description="Ig-like" evidence="8">
    <location>
        <begin position="146"/>
        <end position="232"/>
    </location>
</feature>
<dbReference type="PROSITE" id="PS01209">
    <property type="entry name" value="LDLRA_1"/>
    <property type="match status" value="1"/>
</dbReference>
<dbReference type="InterPro" id="IPR013783">
    <property type="entry name" value="Ig-like_fold"/>
</dbReference>
<dbReference type="PRINTS" id="PR00261">
    <property type="entry name" value="LDLRECEPTOR"/>
</dbReference>
<dbReference type="SMART" id="SM00409">
    <property type="entry name" value="IG"/>
    <property type="match status" value="5"/>
</dbReference>
<comment type="caution">
    <text evidence="6">Lacks conserved residue(s) required for the propagation of feature annotation.</text>
</comment>
<dbReference type="WBParaSite" id="Smp_020550.1">
    <property type="protein sequence ID" value="Smp_020550.1"/>
    <property type="gene ID" value="Smp_020550"/>
</dbReference>
<dbReference type="Pfam" id="PF13927">
    <property type="entry name" value="Ig_3"/>
    <property type="match status" value="1"/>
</dbReference>
<dbReference type="AlphaFoldDB" id="A0A3Q0KD55"/>
<dbReference type="GO" id="GO:0005911">
    <property type="term" value="C:cell-cell junction"/>
    <property type="evidence" value="ECO:0007669"/>
    <property type="project" value="TreeGrafter"/>
</dbReference>
<dbReference type="GO" id="GO:0050839">
    <property type="term" value="F:cell adhesion molecule binding"/>
    <property type="evidence" value="ECO:0007669"/>
    <property type="project" value="TreeGrafter"/>
</dbReference>
<feature type="chain" id="PRO_5018193286" evidence="7">
    <location>
        <begin position="21"/>
        <end position="964"/>
    </location>
</feature>
<protein>
    <submittedName>
        <fullName evidence="10">Low-density lipoprotein receptor (Ldl)</fullName>
    </submittedName>
</protein>
<dbReference type="PROSITE" id="PS50068">
    <property type="entry name" value="LDLRA_2"/>
    <property type="match status" value="3"/>
</dbReference>
<dbReference type="SMART" id="SM00192">
    <property type="entry name" value="LDLa"/>
    <property type="match status" value="3"/>
</dbReference>
<feature type="domain" description="Ig-like" evidence="8">
    <location>
        <begin position="358"/>
        <end position="429"/>
    </location>
</feature>
<keyword evidence="2" id="KW-0472">Membrane</keyword>
<accession>A0A3Q0KD55</accession>
<evidence type="ECO:0000259" key="8">
    <source>
        <dbReference type="PROSITE" id="PS50835"/>
    </source>
</evidence>
<dbReference type="InterPro" id="IPR023415">
    <property type="entry name" value="LDLR_class-A_CS"/>
</dbReference>
<dbReference type="InParanoid" id="A0A3Q0KD55"/>
<dbReference type="CDD" id="cd00112">
    <property type="entry name" value="LDLa"/>
    <property type="match status" value="3"/>
</dbReference>
<dbReference type="SMART" id="SM00408">
    <property type="entry name" value="IGc2"/>
    <property type="match status" value="5"/>
</dbReference>
<proteinExistence type="predicted"/>
<dbReference type="InterPro" id="IPR036055">
    <property type="entry name" value="LDL_receptor-like_sf"/>
</dbReference>
<dbReference type="InterPro" id="IPR051275">
    <property type="entry name" value="Cell_adhesion_signaling"/>
</dbReference>
<reference evidence="10" key="2">
    <citation type="submission" date="2018-12" db="UniProtKB">
        <authorList>
            <consortium name="WormBaseParasite"/>
        </authorList>
    </citation>
    <scope>IDENTIFICATION</scope>
    <source>
        <strain evidence="10">Puerto Rican</strain>
    </source>
</reference>
<feature type="domain" description="Ig-like" evidence="8">
    <location>
        <begin position="534"/>
        <end position="630"/>
    </location>
</feature>
<dbReference type="InterPro" id="IPR003598">
    <property type="entry name" value="Ig_sub2"/>
</dbReference>
<evidence type="ECO:0000256" key="2">
    <source>
        <dbReference type="ARBA" id="ARBA00023136"/>
    </source>
</evidence>
<feature type="disulfide bond" evidence="6">
    <location>
        <begin position="800"/>
        <end position="815"/>
    </location>
</feature>
<name>A0A3Q0KD55_SCHMA</name>
<evidence type="ECO:0000313" key="10">
    <source>
        <dbReference type="WBParaSite" id="Smp_020550.1"/>
    </source>
</evidence>
<dbReference type="SUPFAM" id="SSF48726">
    <property type="entry name" value="Immunoglobulin"/>
    <property type="match status" value="5"/>
</dbReference>
<dbReference type="PROSITE" id="PS51257">
    <property type="entry name" value="PROKAR_LIPOPROTEIN"/>
    <property type="match status" value="1"/>
</dbReference>
<keyword evidence="4" id="KW-0325">Glycoprotein</keyword>
<keyword evidence="3 6" id="KW-1015">Disulfide bond</keyword>
<evidence type="ECO:0000256" key="6">
    <source>
        <dbReference type="PROSITE-ProRule" id="PRU00124"/>
    </source>
</evidence>
<dbReference type="PANTHER" id="PTHR11640">
    <property type="entry name" value="NEPHRIN"/>
    <property type="match status" value="1"/>
</dbReference>
<evidence type="ECO:0000256" key="4">
    <source>
        <dbReference type="ARBA" id="ARBA00023180"/>
    </source>
</evidence>
<feature type="disulfide bond" evidence="6">
    <location>
        <begin position="735"/>
        <end position="747"/>
    </location>
</feature>
<dbReference type="PANTHER" id="PTHR11640:SF31">
    <property type="entry name" value="IRREGULAR CHIASM C-ROUGHEST PROTEIN-RELATED"/>
    <property type="match status" value="1"/>
</dbReference>
<dbReference type="PROSITE" id="PS50835">
    <property type="entry name" value="IG_LIKE"/>
    <property type="match status" value="6"/>
</dbReference>
<dbReference type="Proteomes" id="UP000008854">
    <property type="component" value="Unassembled WGS sequence"/>
</dbReference>
<sequence>MTSFIKLFILQTILFIIVSCQNGRQTYHGNNYLRYHGIIQPTQPSQVRRWIVLLGRKVVLNCSVNLPPEVNPRQVQYRWEHPEGNILGYSKLYVIPNVTMNDAGVYTCHSSAYVGFGGEQWVDQHRLYLEVQDDISMAGGDRNSEPTIVLNPGDPGPLDVNFGELLYSRCSVLDSNQYSYRWIQRAPDGTIKEISSDARLYITNFGPEHLQYPIRCEVTRLSDDETFEKVLNLRLASSGDLSTDDEYKTLNLTIKPLPNEDFRQGTIMRQCLFENDPEINELFDFRWIDQNGRIVTNGDTLYLLIEDPSELSNYTCEATNRQTGVIYQAKYRVSMLNGQQAMQHIVNIRPITGDVIIGRPYEMVCEVEPPPEEPISFVWYHNAKVVHREASLRLTSLSYRDIGMYICRAEWTPRYSRTAISANATAELSLALTRETKIEMSPPPGSVMVSLPGETRELHCEFPVANPRDVRWYFENQLLENHPTINATGKVYRIDRLRVSIVTIRGIEQDHGGTYECRIGRDIKQTHLVVRAEEGLEINPKSDTVDEGEAVEFHCRVHGMNGNINRQLEWYYRPFYSSTRVRLDVDTPDGFMRHDDLVAQHTSFISKARARVADQGEYICRLPSQNEEIVGKLFVRAVRSYVLTITPQRLTVRPYQPVEFECFAASEDGQPASFTPRFQVRDSRISFETTRVSENRVRFVLQRGLGPDQNGTVVECLSDEPSRPASAIITVEDICPDGSRRCRSGQCLPAGRFCDGARDCDDGSDEDPKMCNICDPLSRKCEYYQGREPIKSTFMVHWTCDGESDCGNGFDESNCEARASERCQDRMFNCKRDGRQIPMAFVCDKDRDCSDGEDELTCAPPMIAEPRTTRYSVRRGDTVVLVCEVTGNPVPYVIWRFNWGCLPDEPSRFRISNVPRNCDSPMPTVVSTLTISNVRPGDDGIYNCEGLSGATRALSNDLVVMIGG</sequence>
<feature type="signal peptide" evidence="7">
    <location>
        <begin position="1"/>
        <end position="20"/>
    </location>
</feature>
<dbReference type="Gene3D" id="2.60.40.10">
    <property type="entry name" value="Immunoglobulins"/>
    <property type="match status" value="5"/>
</dbReference>
<keyword evidence="9" id="KW-1185">Reference proteome</keyword>
<evidence type="ECO:0000256" key="1">
    <source>
        <dbReference type="ARBA" id="ARBA00004479"/>
    </source>
</evidence>
<dbReference type="Gene3D" id="4.10.400.10">
    <property type="entry name" value="Low-density Lipoprotein Receptor"/>
    <property type="match status" value="3"/>
</dbReference>
<dbReference type="SUPFAM" id="SSF57424">
    <property type="entry name" value="LDL receptor-like module"/>
    <property type="match status" value="2"/>
</dbReference>
<feature type="domain" description="Ig-like" evidence="8">
    <location>
        <begin position="41"/>
        <end position="108"/>
    </location>
</feature>
<dbReference type="InterPro" id="IPR002172">
    <property type="entry name" value="LDrepeatLR_classA_rpt"/>
</dbReference>
<dbReference type="InterPro" id="IPR036179">
    <property type="entry name" value="Ig-like_dom_sf"/>
</dbReference>